<dbReference type="Proteomes" id="UP001205357">
    <property type="component" value="Unassembled WGS sequence"/>
</dbReference>
<evidence type="ECO:0000313" key="2">
    <source>
        <dbReference type="EMBL" id="MCS2161418.1"/>
    </source>
</evidence>
<dbReference type="NCBIfam" id="TIGR03823">
    <property type="entry name" value="FliZ"/>
    <property type="match status" value="1"/>
</dbReference>
<dbReference type="EMBL" id="JALIGE010000072">
    <property type="protein sequence ID" value="MCS2161418.1"/>
    <property type="molecule type" value="Genomic_DNA"/>
</dbReference>
<reference evidence="2 3" key="1">
    <citation type="submission" date="2022-04" db="EMBL/GenBank/DDBJ databases">
        <title>Proposal of a three novel species of Scandinavium, Scandinavium hiltneri, Scandinavium manionii, Scandinavium tedordense.</title>
        <authorList>
            <person name="Maddock D.W."/>
            <person name="Brady C.L."/>
            <person name="Denman S."/>
            <person name="Arnold D."/>
        </authorList>
    </citation>
    <scope>NUCLEOTIDE SEQUENCE [LARGE SCALE GENOMIC DNA]</scope>
    <source>
        <strain evidence="2 3">H11S7</strain>
    </source>
</reference>
<accession>A0ABT2E0L4</accession>
<keyword evidence="2" id="KW-0282">Flagellum</keyword>
<comment type="caution">
    <text evidence="2">The sequence shown here is derived from an EMBL/GenBank/DDBJ whole genome shotgun (WGS) entry which is preliminary data.</text>
</comment>
<dbReference type="Pfam" id="PF02899">
    <property type="entry name" value="Phage_int_SAM_1"/>
    <property type="match status" value="1"/>
</dbReference>
<keyword evidence="3" id="KW-1185">Reference proteome</keyword>
<keyword evidence="2" id="KW-0969">Cilium</keyword>
<dbReference type="RefSeq" id="WP_258988032.1">
    <property type="nucleotide sequence ID" value="NZ_JALIGE010000072.1"/>
</dbReference>
<protein>
    <submittedName>
        <fullName evidence="2">Flagella biosynthesis regulatory protein FliZ</fullName>
    </submittedName>
</protein>
<evidence type="ECO:0000313" key="3">
    <source>
        <dbReference type="Proteomes" id="UP001205357"/>
    </source>
</evidence>
<gene>
    <name evidence="2" type="primary">fliZ</name>
    <name evidence="2" type="ORF">MUU47_09835</name>
</gene>
<dbReference type="InterPro" id="IPR022523">
    <property type="entry name" value="Flagellar_regulator_FliZ"/>
</dbReference>
<dbReference type="InterPro" id="IPR004107">
    <property type="entry name" value="Integrase_SAM-like_N"/>
</dbReference>
<sequence>MTVQQVKRRPLSRYLKDFKHSQTHCAHCHKMLDRITLVRRGEIVNKIAISRLDTLMDEADWLQERREWVALCRFCGDLHCKEQSDFFDILGFKQYLFEHTDMSPGTVREYVVRLRRLGNHLSALKIDRELLEGEADENLAPWLPQTSTNNYRIALRKYSQFRNLRPVAGQQKFAYQAISELY</sequence>
<keyword evidence="2" id="KW-0966">Cell projection</keyword>
<feature type="domain" description="Integrase SAM-like N-terminal" evidence="1">
    <location>
        <begin position="91"/>
        <end position="161"/>
    </location>
</feature>
<organism evidence="2 3">
    <name type="scientific">Scandinavium hiltneri</name>
    <dbReference type="NCBI Taxonomy" id="2926519"/>
    <lineage>
        <taxon>Bacteria</taxon>
        <taxon>Pseudomonadati</taxon>
        <taxon>Pseudomonadota</taxon>
        <taxon>Gammaproteobacteria</taxon>
        <taxon>Enterobacterales</taxon>
        <taxon>Enterobacteriaceae</taxon>
        <taxon>Scandinavium</taxon>
    </lineage>
</organism>
<proteinExistence type="predicted"/>
<name>A0ABT2E0L4_9ENTR</name>
<evidence type="ECO:0000259" key="1">
    <source>
        <dbReference type="Pfam" id="PF02899"/>
    </source>
</evidence>